<dbReference type="SUPFAM" id="SSF46785">
    <property type="entry name" value="Winged helix' DNA-binding domain"/>
    <property type="match status" value="1"/>
</dbReference>
<proteinExistence type="predicted"/>
<gene>
    <name evidence="1" type="ORF">IAA28_02625</name>
</gene>
<accession>A0A9D2AVQ9</accession>
<organism evidence="1 2">
    <name type="scientific">Candidatus Lachnoclostridium stercoripullorum</name>
    <dbReference type="NCBI Taxonomy" id="2838635"/>
    <lineage>
        <taxon>Bacteria</taxon>
        <taxon>Bacillati</taxon>
        <taxon>Bacillota</taxon>
        <taxon>Clostridia</taxon>
        <taxon>Lachnospirales</taxon>
        <taxon>Lachnospiraceae</taxon>
    </lineage>
</organism>
<protein>
    <submittedName>
        <fullName evidence="1">Winged helix-turn-helix domain-containing protein</fullName>
    </submittedName>
</protein>
<reference evidence="1" key="2">
    <citation type="submission" date="2021-04" db="EMBL/GenBank/DDBJ databases">
        <authorList>
            <person name="Gilroy R."/>
        </authorList>
    </citation>
    <scope>NUCLEOTIDE SEQUENCE</scope>
    <source>
        <strain evidence="1">ChiGjej4B4-12881</strain>
    </source>
</reference>
<dbReference type="AlphaFoldDB" id="A0A9D2AVQ9"/>
<dbReference type="Pfam" id="PF13412">
    <property type="entry name" value="HTH_24"/>
    <property type="match status" value="1"/>
</dbReference>
<evidence type="ECO:0000313" key="1">
    <source>
        <dbReference type="EMBL" id="HIX51683.1"/>
    </source>
</evidence>
<dbReference type="Proteomes" id="UP000886780">
    <property type="component" value="Unassembled WGS sequence"/>
</dbReference>
<dbReference type="InterPro" id="IPR036390">
    <property type="entry name" value="WH_DNA-bd_sf"/>
</dbReference>
<reference evidence="1" key="1">
    <citation type="journal article" date="2021" name="PeerJ">
        <title>Extensive microbial diversity within the chicken gut microbiome revealed by metagenomics and culture.</title>
        <authorList>
            <person name="Gilroy R."/>
            <person name="Ravi A."/>
            <person name="Getino M."/>
            <person name="Pursley I."/>
            <person name="Horton D.L."/>
            <person name="Alikhan N.F."/>
            <person name="Baker D."/>
            <person name="Gharbi K."/>
            <person name="Hall N."/>
            <person name="Watson M."/>
            <person name="Adriaenssens E.M."/>
            <person name="Foster-Nyarko E."/>
            <person name="Jarju S."/>
            <person name="Secka A."/>
            <person name="Antonio M."/>
            <person name="Oren A."/>
            <person name="Chaudhuri R.R."/>
            <person name="La Ragione R."/>
            <person name="Hildebrand F."/>
            <person name="Pallen M.J."/>
        </authorList>
    </citation>
    <scope>NUCLEOTIDE SEQUENCE</scope>
    <source>
        <strain evidence="1">ChiGjej4B4-12881</strain>
    </source>
</reference>
<evidence type="ECO:0000313" key="2">
    <source>
        <dbReference type="Proteomes" id="UP000886780"/>
    </source>
</evidence>
<dbReference type="EMBL" id="DXEU01000047">
    <property type="protein sequence ID" value="HIX51683.1"/>
    <property type="molecule type" value="Genomic_DNA"/>
</dbReference>
<sequence length="60" mass="6891">MSNTVQIVHLLIRDNRLSQKQIAAKTGRSIASVQRVMKRLSEQGKLVREGGECFEHWEVK</sequence>
<dbReference type="InterPro" id="IPR036388">
    <property type="entry name" value="WH-like_DNA-bd_sf"/>
</dbReference>
<comment type="caution">
    <text evidence="1">The sequence shown here is derived from an EMBL/GenBank/DDBJ whole genome shotgun (WGS) entry which is preliminary data.</text>
</comment>
<name>A0A9D2AVQ9_9FIRM</name>
<dbReference type="Gene3D" id="1.10.10.10">
    <property type="entry name" value="Winged helix-like DNA-binding domain superfamily/Winged helix DNA-binding domain"/>
    <property type="match status" value="1"/>
</dbReference>